<dbReference type="Proteomes" id="UP000269721">
    <property type="component" value="Unassembled WGS sequence"/>
</dbReference>
<evidence type="ECO:0000313" key="2">
    <source>
        <dbReference type="EMBL" id="RKO92731.1"/>
    </source>
</evidence>
<dbReference type="EMBL" id="KZ994518">
    <property type="protein sequence ID" value="RKO92731.1"/>
    <property type="molecule type" value="Genomic_DNA"/>
</dbReference>
<proteinExistence type="predicted"/>
<dbReference type="AlphaFoldDB" id="A0A4P9WIM8"/>
<feature type="region of interest" description="Disordered" evidence="1">
    <location>
        <begin position="223"/>
        <end position="265"/>
    </location>
</feature>
<evidence type="ECO:0000313" key="3">
    <source>
        <dbReference type="Proteomes" id="UP000269721"/>
    </source>
</evidence>
<organism evidence="2 3">
    <name type="scientific">Blyttiomyces helicus</name>
    <dbReference type="NCBI Taxonomy" id="388810"/>
    <lineage>
        <taxon>Eukaryota</taxon>
        <taxon>Fungi</taxon>
        <taxon>Fungi incertae sedis</taxon>
        <taxon>Chytridiomycota</taxon>
        <taxon>Chytridiomycota incertae sedis</taxon>
        <taxon>Chytridiomycetes</taxon>
        <taxon>Chytridiomycetes incertae sedis</taxon>
        <taxon>Blyttiomyces</taxon>
    </lineage>
</organism>
<accession>A0A4P9WIM8</accession>
<sequence>MSRINPISVLPPTLSTARNAGKSYFQMPVSRDGGVELYDPTPLEAGPGRWEMRKAADEDRRGEEGRKVNREMAEGAKEQRKSENFFYFTLPEPLTPAHPNVPPSVPPHTLPMREAVSSLSIFELLQSLCPRSEKQNKGWKTERVRRGARENGVPTKRTSKRRQKLPSLSFHLPPFKETFGDNDNVSGVWRRLESLPLAAPHLRFPSVSSPQVRIVLGKYGEHLDRRGRPKNDGAETGGLNLQNKLKSVGLPLPPPTSREYINTRL</sequence>
<reference evidence="3" key="1">
    <citation type="journal article" date="2018" name="Nat. Microbiol.">
        <title>Leveraging single-cell genomics to expand the fungal tree of life.</title>
        <authorList>
            <person name="Ahrendt S.R."/>
            <person name="Quandt C.A."/>
            <person name="Ciobanu D."/>
            <person name="Clum A."/>
            <person name="Salamov A."/>
            <person name="Andreopoulos B."/>
            <person name="Cheng J.F."/>
            <person name="Woyke T."/>
            <person name="Pelin A."/>
            <person name="Henrissat B."/>
            <person name="Reynolds N.K."/>
            <person name="Benny G.L."/>
            <person name="Smith M.E."/>
            <person name="James T.Y."/>
            <person name="Grigoriev I.V."/>
        </authorList>
    </citation>
    <scope>NUCLEOTIDE SEQUENCE [LARGE SCALE GENOMIC DNA]</scope>
</reference>
<gene>
    <name evidence="2" type="ORF">BDK51DRAFT_33210</name>
</gene>
<feature type="compositionally biased region" description="Basic and acidic residues" evidence="1">
    <location>
        <begin position="223"/>
        <end position="233"/>
    </location>
</feature>
<name>A0A4P9WIM8_9FUNG</name>
<feature type="region of interest" description="Disordered" evidence="1">
    <location>
        <begin position="136"/>
        <end position="166"/>
    </location>
</feature>
<evidence type="ECO:0000256" key="1">
    <source>
        <dbReference type="SAM" id="MobiDB-lite"/>
    </source>
</evidence>
<feature type="region of interest" description="Disordered" evidence="1">
    <location>
        <begin position="53"/>
        <end position="76"/>
    </location>
</feature>
<feature type="compositionally biased region" description="Basic and acidic residues" evidence="1">
    <location>
        <begin position="136"/>
        <end position="149"/>
    </location>
</feature>
<keyword evidence="3" id="KW-1185">Reference proteome</keyword>
<protein>
    <submittedName>
        <fullName evidence="2">Uncharacterized protein</fullName>
    </submittedName>
</protein>